<gene>
    <name evidence="2" type="ORF">ATR01nite_12510</name>
</gene>
<evidence type="ECO:0000313" key="3">
    <source>
        <dbReference type="Proteomes" id="UP000321800"/>
    </source>
</evidence>
<sequence>MGAEARRDLGDVMHGFDSSGEQPALSMISRKESGESGFNGDCVKSPLAWRAASCIKEDVCKAAFQVDAQGIG</sequence>
<accession>A0A511FLR5</accession>
<protein>
    <submittedName>
        <fullName evidence="2">Uncharacterized protein</fullName>
    </submittedName>
</protein>
<name>A0A511FLR5_9PROT</name>
<feature type="region of interest" description="Disordered" evidence="1">
    <location>
        <begin position="1"/>
        <end position="23"/>
    </location>
</feature>
<feature type="compositionally biased region" description="Basic and acidic residues" evidence="1">
    <location>
        <begin position="1"/>
        <end position="11"/>
    </location>
</feature>
<evidence type="ECO:0000256" key="1">
    <source>
        <dbReference type="SAM" id="MobiDB-lite"/>
    </source>
</evidence>
<evidence type="ECO:0000313" key="2">
    <source>
        <dbReference type="EMBL" id="GEL50176.1"/>
    </source>
</evidence>
<dbReference type="EMBL" id="BJVR01000008">
    <property type="protein sequence ID" value="GEL50176.1"/>
    <property type="molecule type" value="Genomic_DNA"/>
</dbReference>
<dbReference type="Proteomes" id="UP000321800">
    <property type="component" value="Unassembled WGS sequence"/>
</dbReference>
<proteinExistence type="predicted"/>
<organism evidence="2 3">
    <name type="scientific">Acetobacter tropicalis</name>
    <dbReference type="NCBI Taxonomy" id="104102"/>
    <lineage>
        <taxon>Bacteria</taxon>
        <taxon>Pseudomonadati</taxon>
        <taxon>Pseudomonadota</taxon>
        <taxon>Alphaproteobacteria</taxon>
        <taxon>Acetobacterales</taxon>
        <taxon>Acetobacteraceae</taxon>
        <taxon>Acetobacter</taxon>
    </lineage>
</organism>
<dbReference type="AlphaFoldDB" id="A0A511FLR5"/>
<comment type="caution">
    <text evidence="2">The sequence shown here is derived from an EMBL/GenBank/DDBJ whole genome shotgun (WGS) entry which is preliminary data.</text>
</comment>
<reference evidence="2 3" key="1">
    <citation type="submission" date="2019-07" db="EMBL/GenBank/DDBJ databases">
        <title>Whole genome shotgun sequence of Acetobacter tropicalis NBRC 16470.</title>
        <authorList>
            <person name="Hosoyama A."/>
            <person name="Uohara A."/>
            <person name="Ohji S."/>
            <person name="Ichikawa N."/>
        </authorList>
    </citation>
    <scope>NUCLEOTIDE SEQUENCE [LARGE SCALE GENOMIC DNA]</scope>
    <source>
        <strain evidence="2 3">NBRC 16470</strain>
    </source>
</reference>